<evidence type="ECO:0000256" key="1">
    <source>
        <dbReference type="SAM" id="MobiDB-lite"/>
    </source>
</evidence>
<evidence type="ECO:0000313" key="3">
    <source>
        <dbReference type="Proteomes" id="UP000321353"/>
    </source>
</evidence>
<feature type="region of interest" description="Disordered" evidence="1">
    <location>
        <begin position="1"/>
        <end position="24"/>
    </location>
</feature>
<dbReference type="EMBL" id="CP036264">
    <property type="protein sequence ID" value="QEF97873.1"/>
    <property type="molecule type" value="Genomic_DNA"/>
</dbReference>
<feature type="compositionally biased region" description="Basic residues" evidence="1">
    <location>
        <begin position="1"/>
        <end position="19"/>
    </location>
</feature>
<dbReference type="SUPFAM" id="SSF102712">
    <property type="entry name" value="JAB1/MPN domain"/>
    <property type="match status" value="1"/>
</dbReference>
<evidence type="ECO:0008006" key="4">
    <source>
        <dbReference type="Google" id="ProtNLM"/>
    </source>
</evidence>
<accession>A0A5B9MAY4</accession>
<dbReference type="Proteomes" id="UP000321353">
    <property type="component" value="Chromosome"/>
</dbReference>
<dbReference type="KEGG" id="smam:Mal15_19190"/>
<feature type="region of interest" description="Disordered" evidence="1">
    <location>
        <begin position="207"/>
        <end position="234"/>
    </location>
</feature>
<evidence type="ECO:0000313" key="2">
    <source>
        <dbReference type="EMBL" id="QEF97873.1"/>
    </source>
</evidence>
<sequence>MIALTRKRTKSGRRSRPRRRQEPGWRQTLRFSPYAWAKLKFLRDFGGTEVGGFGISNAHDLLLIEDVVMIDQVCTPVSVEFDDASVADFFDDQVDEGRSPEQFARIWIHTHPGSCPSPSGTDEETFVRCFGSADWAVMFILAKHGATYGRLKFNTGPGGETQLRRTIDYSAPFAAADHDLWSTEYARRVTVLDPFAMRHGTFPDSDVRDFRPDSPDMGASCDDSPWNASEWVAS</sequence>
<dbReference type="AlphaFoldDB" id="A0A5B9MAY4"/>
<name>A0A5B9MAY4_9BACT</name>
<proteinExistence type="predicted"/>
<dbReference type="Gene3D" id="3.40.140.10">
    <property type="entry name" value="Cytidine Deaminase, domain 2"/>
    <property type="match status" value="1"/>
</dbReference>
<organism evidence="2 3">
    <name type="scientific">Stieleria maiorica</name>
    <dbReference type="NCBI Taxonomy" id="2795974"/>
    <lineage>
        <taxon>Bacteria</taxon>
        <taxon>Pseudomonadati</taxon>
        <taxon>Planctomycetota</taxon>
        <taxon>Planctomycetia</taxon>
        <taxon>Pirellulales</taxon>
        <taxon>Pirellulaceae</taxon>
        <taxon>Stieleria</taxon>
    </lineage>
</organism>
<keyword evidence="3" id="KW-1185">Reference proteome</keyword>
<gene>
    <name evidence="2" type="ORF">Mal15_19190</name>
</gene>
<reference evidence="2 3" key="1">
    <citation type="submission" date="2019-02" db="EMBL/GenBank/DDBJ databases">
        <title>Planctomycetal bacteria perform biofilm scaping via a novel small molecule.</title>
        <authorList>
            <person name="Jeske O."/>
            <person name="Boedeker C."/>
            <person name="Wiegand S."/>
            <person name="Breitling P."/>
            <person name="Kallscheuer N."/>
            <person name="Jogler M."/>
            <person name="Rohde M."/>
            <person name="Petersen J."/>
            <person name="Medema M.H."/>
            <person name="Surup F."/>
            <person name="Jogler C."/>
        </authorList>
    </citation>
    <scope>NUCLEOTIDE SEQUENCE [LARGE SCALE GENOMIC DNA]</scope>
    <source>
        <strain evidence="2 3">Mal15</strain>
    </source>
</reference>
<protein>
    <recommendedName>
        <fullName evidence="4">JAB domain-containing protein</fullName>
    </recommendedName>
</protein>